<proteinExistence type="predicted"/>
<dbReference type="PANTHER" id="PTHR35617:SF3">
    <property type="entry name" value="CORE-BINDING (CB) DOMAIN-CONTAINING PROTEIN"/>
    <property type="match status" value="1"/>
</dbReference>
<name>A0ABQ8M423_LABRO</name>
<evidence type="ECO:0000256" key="1">
    <source>
        <dbReference type="ARBA" id="ARBA00023125"/>
    </source>
</evidence>
<keyword evidence="3" id="KW-0732">Signal</keyword>
<keyword evidence="5" id="KW-1185">Reference proteome</keyword>
<protein>
    <submittedName>
        <fullName evidence="4">Piriformospora indica-insensitive protein 2</fullName>
    </submittedName>
</protein>
<comment type="caution">
    <text evidence="4">The sequence shown here is derived from an EMBL/GenBank/DDBJ whole genome shotgun (WGS) entry which is preliminary data.</text>
</comment>
<accession>A0ABQ8M423</accession>
<dbReference type="Gene3D" id="1.10.150.130">
    <property type="match status" value="1"/>
</dbReference>
<dbReference type="InterPro" id="IPR010998">
    <property type="entry name" value="Integrase_recombinase_N"/>
</dbReference>
<feature type="signal peptide" evidence="3">
    <location>
        <begin position="1"/>
        <end position="18"/>
    </location>
</feature>
<feature type="chain" id="PRO_5047520367" evidence="3">
    <location>
        <begin position="19"/>
        <end position="390"/>
    </location>
</feature>
<organism evidence="4 5">
    <name type="scientific">Labeo rohita</name>
    <name type="common">Indian major carp</name>
    <name type="synonym">Cyprinus rohita</name>
    <dbReference type="NCBI Taxonomy" id="84645"/>
    <lineage>
        <taxon>Eukaryota</taxon>
        <taxon>Metazoa</taxon>
        <taxon>Chordata</taxon>
        <taxon>Craniata</taxon>
        <taxon>Vertebrata</taxon>
        <taxon>Euteleostomi</taxon>
        <taxon>Actinopterygii</taxon>
        <taxon>Neopterygii</taxon>
        <taxon>Teleostei</taxon>
        <taxon>Ostariophysi</taxon>
        <taxon>Cypriniformes</taxon>
        <taxon>Cyprinidae</taxon>
        <taxon>Labeoninae</taxon>
        <taxon>Labeonini</taxon>
        <taxon>Labeo</taxon>
    </lineage>
</organism>
<evidence type="ECO:0000256" key="3">
    <source>
        <dbReference type="SAM" id="SignalP"/>
    </source>
</evidence>
<dbReference type="Proteomes" id="UP000830375">
    <property type="component" value="Unassembled WGS sequence"/>
</dbReference>
<reference evidence="4 5" key="1">
    <citation type="submission" date="2022-01" db="EMBL/GenBank/DDBJ databases">
        <title>A high-quality chromosome-level genome assembly of rohu carp, Labeo rohita.</title>
        <authorList>
            <person name="Arick M.A. II"/>
            <person name="Hsu C.-Y."/>
            <person name="Magbanua Z."/>
            <person name="Pechanova O."/>
            <person name="Grover C."/>
            <person name="Miller E."/>
            <person name="Thrash A."/>
            <person name="Ezzel L."/>
            <person name="Alam S."/>
            <person name="Benzie J."/>
            <person name="Hamilton M."/>
            <person name="Karsi A."/>
            <person name="Lawrence M.L."/>
            <person name="Peterson D.G."/>
        </authorList>
    </citation>
    <scope>NUCLEOTIDE SEQUENCE [LARGE SCALE GENOMIC DNA]</scope>
    <source>
        <strain evidence="5">BAU-BD-2019</strain>
        <tissue evidence="4">Blood</tissue>
    </source>
</reference>
<evidence type="ECO:0000256" key="2">
    <source>
        <dbReference type="SAM" id="MobiDB-lite"/>
    </source>
</evidence>
<dbReference type="EMBL" id="JACTAM010000013">
    <property type="protein sequence ID" value="KAI2657390.1"/>
    <property type="molecule type" value="Genomic_DNA"/>
</dbReference>
<dbReference type="PANTHER" id="PTHR35617">
    <property type="entry name" value="PHAGE_INTEGRASE DOMAIN-CONTAINING PROTEIN"/>
    <property type="match status" value="1"/>
</dbReference>
<evidence type="ECO:0000313" key="4">
    <source>
        <dbReference type="EMBL" id="KAI2657390.1"/>
    </source>
</evidence>
<sequence>MSAFRLPWNFCLSWSAFASLVQVGAPDPCVAPGQTSLAESSTCSWASQYGSRDPVEAGAKARGIDASPQDGEADLESVWPGSVLERVRRDGVRLLLVTPYCPVLGPDFPSLRFSMGDSRQEGSPLSDRGHHPPPSPGVVGMAPEGAHLIASDLSTEVVETILQSRTPSTRKLTVLEFRQDRFSAGLAHSTLKVYVVAISAYHAPLGGFSVGRNPLVTRFLHGALRLRPPVRPQVPPWDLAVVLEALYSPSSGINVQRRVGDLQDFSVASSHLDFAPGMAKAFLHPRPGYVLKVPSSAPRPVVLQAFCPPPFREPDQQKLNCMCPVRVLDAYIHRAARWRRADQLFVCYGPPKRDLPAFKQTLSRWTVDAITLAYESSSLPSPLGVKAHST</sequence>
<evidence type="ECO:0000313" key="5">
    <source>
        <dbReference type="Proteomes" id="UP000830375"/>
    </source>
</evidence>
<keyword evidence="1" id="KW-0238">DNA-binding</keyword>
<gene>
    <name evidence="4" type="ORF">H4Q32_008703</name>
</gene>
<feature type="region of interest" description="Disordered" evidence="2">
    <location>
        <begin position="115"/>
        <end position="140"/>
    </location>
</feature>